<keyword evidence="3" id="KW-1185">Reference proteome</keyword>
<reference evidence="2 3" key="1">
    <citation type="submission" date="2019-08" db="EMBL/GenBank/DDBJ databases">
        <authorList>
            <person name="Alioto T."/>
            <person name="Alioto T."/>
            <person name="Gomez Garrido J."/>
        </authorList>
    </citation>
    <scope>NUCLEOTIDE SEQUENCE [LARGE SCALE GENOMIC DNA]</scope>
</reference>
<dbReference type="Proteomes" id="UP000325440">
    <property type="component" value="Unassembled WGS sequence"/>
</dbReference>
<evidence type="ECO:0000313" key="2">
    <source>
        <dbReference type="EMBL" id="VVC26410.1"/>
    </source>
</evidence>
<keyword evidence="1" id="KW-0812">Transmembrane</keyword>
<protein>
    <submittedName>
        <fullName evidence="2">Uncharacterized protein</fullName>
    </submittedName>
</protein>
<evidence type="ECO:0000313" key="3">
    <source>
        <dbReference type="Proteomes" id="UP000325440"/>
    </source>
</evidence>
<accession>A0A5E4M513</accession>
<dbReference type="OrthoDB" id="6629490at2759"/>
<evidence type="ECO:0000256" key="1">
    <source>
        <dbReference type="SAM" id="Phobius"/>
    </source>
</evidence>
<sequence length="137" mass="14096">MNDTTDGVGGGGYGTAVAGQPMIYATVVGGYDQLQTSKGTKSVAIAVDEIESAEGDGGDKPFDESKMIKVSSLNEDTCPGKEQPLVEGAPDAAQNSDRVLLPVKSGGAIFRPTASMQMLSVLLPLSVPVLLALCSRH</sequence>
<keyword evidence="1" id="KW-0472">Membrane</keyword>
<name>A0A5E4M513_9HEMI</name>
<dbReference type="AlphaFoldDB" id="A0A5E4M513"/>
<proteinExistence type="predicted"/>
<organism evidence="2 3">
    <name type="scientific">Cinara cedri</name>
    <dbReference type="NCBI Taxonomy" id="506608"/>
    <lineage>
        <taxon>Eukaryota</taxon>
        <taxon>Metazoa</taxon>
        <taxon>Ecdysozoa</taxon>
        <taxon>Arthropoda</taxon>
        <taxon>Hexapoda</taxon>
        <taxon>Insecta</taxon>
        <taxon>Pterygota</taxon>
        <taxon>Neoptera</taxon>
        <taxon>Paraneoptera</taxon>
        <taxon>Hemiptera</taxon>
        <taxon>Sternorrhyncha</taxon>
        <taxon>Aphidomorpha</taxon>
        <taxon>Aphidoidea</taxon>
        <taxon>Aphididae</taxon>
        <taxon>Lachninae</taxon>
        <taxon>Cinara</taxon>
    </lineage>
</organism>
<gene>
    <name evidence="2" type="ORF">CINCED_3A001025</name>
</gene>
<feature type="transmembrane region" description="Helical" evidence="1">
    <location>
        <begin position="114"/>
        <end position="134"/>
    </location>
</feature>
<dbReference type="EMBL" id="CABPRJ010000032">
    <property type="protein sequence ID" value="VVC26410.1"/>
    <property type="molecule type" value="Genomic_DNA"/>
</dbReference>
<keyword evidence="1" id="KW-1133">Transmembrane helix</keyword>